<organism evidence="3">
    <name type="scientific">Bracon brevicornis</name>
    <dbReference type="NCBI Taxonomy" id="1563983"/>
    <lineage>
        <taxon>Eukaryota</taxon>
        <taxon>Metazoa</taxon>
        <taxon>Ecdysozoa</taxon>
        <taxon>Arthropoda</taxon>
        <taxon>Hexapoda</taxon>
        <taxon>Insecta</taxon>
        <taxon>Pterygota</taxon>
        <taxon>Neoptera</taxon>
        <taxon>Endopterygota</taxon>
        <taxon>Hymenoptera</taxon>
        <taxon>Apocrita</taxon>
        <taxon>Ichneumonoidea</taxon>
        <taxon>Braconidae</taxon>
        <taxon>Braconinae</taxon>
        <taxon>Bracon</taxon>
    </lineage>
</organism>
<dbReference type="Pfam" id="PF03564">
    <property type="entry name" value="DUF1759"/>
    <property type="match status" value="1"/>
</dbReference>
<gene>
    <name evidence="3" type="ORF">BBRV_LOCUS96404</name>
</gene>
<proteinExistence type="predicted"/>
<dbReference type="AlphaFoldDB" id="A0A6V7L3P5"/>
<feature type="compositionally biased region" description="Polar residues" evidence="2">
    <location>
        <begin position="342"/>
        <end position="353"/>
    </location>
</feature>
<dbReference type="EMBL" id="CADCXW020000333">
    <property type="protein sequence ID" value="CAD1571062.1"/>
    <property type="molecule type" value="Genomic_DNA"/>
</dbReference>
<accession>A0A6V7L3P5</accession>
<protein>
    <submittedName>
        <fullName evidence="3">Uncharacterized protein</fullName>
    </submittedName>
</protein>
<feature type="coiled-coil region" evidence="1">
    <location>
        <begin position="122"/>
        <end position="149"/>
    </location>
</feature>
<evidence type="ECO:0000313" key="3">
    <source>
        <dbReference type="EMBL" id="CAD1571062.1"/>
    </source>
</evidence>
<keyword evidence="1" id="KW-0175">Coiled coil</keyword>
<sequence>MLVRAQRARATETLCYPLQQERAQPWQMSHGIQQMRETLLLPSARAQLRTQMLRLSTLEEINEQISQLADRRLTMEDLESQLEVINVEWADSREHHQSLCDALPPDHGYFSSEKYMDPSGIYRASQRTLTQLKARVRAANQQSENSNASEFSGRYADWKEISDIFQSLVGSKTDIAPVIKMARRKEKANEPAASLLATLNVTGENYERAWAKLEARYENPRLIAASHFNKLLNMDILTSKSGKGLMAITQAVTETVDSLRSLDASDSQIWEMFAAHILRRSMDQESRGAWELKLGNRREFPTLNEIAEFAEARARGLENLECTNKSSKSARKHSTKAHVATGDSTPSNNGAMR</sequence>
<feature type="region of interest" description="Disordered" evidence="2">
    <location>
        <begin position="323"/>
        <end position="353"/>
    </location>
</feature>
<evidence type="ECO:0000256" key="1">
    <source>
        <dbReference type="SAM" id="Coils"/>
    </source>
</evidence>
<dbReference type="InterPro" id="IPR005312">
    <property type="entry name" value="DUF1759"/>
</dbReference>
<name>A0A6V7L3P5_9HYME</name>
<evidence type="ECO:0000256" key="2">
    <source>
        <dbReference type="SAM" id="MobiDB-lite"/>
    </source>
</evidence>
<reference evidence="3" key="1">
    <citation type="submission" date="2020-07" db="EMBL/GenBank/DDBJ databases">
        <authorList>
            <person name="Ferguson B K."/>
        </authorList>
    </citation>
    <scope>NUCLEOTIDE SEQUENCE</scope>
    <source>
        <strain evidence="3">L06</strain>
    </source>
</reference>